<dbReference type="EMBL" id="QJKB01000014">
    <property type="protein sequence ID" value="PXX37893.1"/>
    <property type="molecule type" value="Genomic_DNA"/>
</dbReference>
<comment type="caution">
    <text evidence="1">The sequence shown here is derived from an EMBL/GenBank/DDBJ whole genome shotgun (WGS) entry which is preliminary data.</text>
</comment>
<name>A0A318ISA8_9BURK</name>
<evidence type="ECO:0000313" key="2">
    <source>
        <dbReference type="Proteomes" id="UP000247792"/>
    </source>
</evidence>
<gene>
    <name evidence="1" type="ORF">DFR42_11452</name>
</gene>
<sequence>MVSLLTSLSAYCKHVLHIGLLMCLALGFALGLTACNSTMPVQPSQASLNDAEVTLTEYRSNQVEVTVVRQQYVWRLPDANQHLAQFSHHIQVDGSVPARLQDFVISYRKPPQYLFRSVQPESGMMAASSVDEVQISRNGQFLVRESIAPAFTGQQSYRRLEAARLKVGDETYVLTLANGFLHRPMWLAIFAADGSPVYRLGLPHGHWQFTEHADGISMVDTSGSGRRLLIRPALQ</sequence>
<evidence type="ECO:0000313" key="1">
    <source>
        <dbReference type="EMBL" id="PXX37893.1"/>
    </source>
</evidence>
<dbReference type="Proteomes" id="UP000247792">
    <property type="component" value="Unassembled WGS sequence"/>
</dbReference>
<accession>A0A318ISA8</accession>
<proteinExistence type="predicted"/>
<keyword evidence="2" id="KW-1185">Reference proteome</keyword>
<organism evidence="1 2">
    <name type="scientific">Undibacterium pigrum</name>
    <dbReference type="NCBI Taxonomy" id="401470"/>
    <lineage>
        <taxon>Bacteria</taxon>
        <taxon>Pseudomonadati</taxon>
        <taxon>Pseudomonadota</taxon>
        <taxon>Betaproteobacteria</taxon>
        <taxon>Burkholderiales</taxon>
        <taxon>Oxalobacteraceae</taxon>
        <taxon>Undibacterium</taxon>
    </lineage>
</organism>
<reference evidence="1 2" key="1">
    <citation type="submission" date="2018-05" db="EMBL/GenBank/DDBJ databases">
        <title>Genomic Encyclopedia of Type Strains, Phase IV (KMG-IV): sequencing the most valuable type-strain genomes for metagenomic binning, comparative biology and taxonomic classification.</title>
        <authorList>
            <person name="Goeker M."/>
        </authorList>
    </citation>
    <scope>NUCLEOTIDE SEQUENCE [LARGE SCALE GENOMIC DNA]</scope>
    <source>
        <strain evidence="1 2">DSM 19792</strain>
    </source>
</reference>
<protein>
    <submittedName>
        <fullName evidence="1">Uncharacterized protein</fullName>
    </submittedName>
</protein>
<dbReference type="AlphaFoldDB" id="A0A318ISA8"/>